<evidence type="ECO:0008006" key="4">
    <source>
        <dbReference type="Google" id="ProtNLM"/>
    </source>
</evidence>
<dbReference type="EMBL" id="OP441381">
    <property type="protein sequence ID" value="UZV39463.1"/>
    <property type="molecule type" value="Genomic_DNA"/>
</dbReference>
<proteinExistence type="predicted"/>
<keyword evidence="3" id="KW-1185">Reference proteome</keyword>
<feature type="region of interest" description="Disordered" evidence="1">
    <location>
        <begin position="59"/>
        <end position="88"/>
    </location>
</feature>
<sequence length="88" mass="8848">MSGGNLGKLLGKATDMLGLTDNAGLEAQQRLAEQQASAAKQQAALEANSAADNIAEIDPAGAASASADAITSEQKKRRQAGQSNPLGL</sequence>
<name>A0A9E8GA68_9CAUD</name>
<accession>A0A9E8GA68</accession>
<gene>
    <name evidence="2" type="ORF">FBKp18_054</name>
</gene>
<organism evidence="2 3">
    <name type="scientific">Klebsiella phage vB_KpP_FBKp18</name>
    <dbReference type="NCBI Taxonomy" id="2982893"/>
    <lineage>
        <taxon>Viruses</taxon>
        <taxon>Duplodnaviria</taxon>
        <taxon>Heunggongvirae</taxon>
        <taxon>Uroviricota</taxon>
        <taxon>Caudoviricetes</taxon>
        <taxon>Autographivirales</taxon>
        <taxon>Autoscriptoviridae</taxon>
        <taxon>Slopekvirinae</taxon>
        <taxon>Drulisvirus</taxon>
        <taxon>Drulisvirus FBKp18</taxon>
    </lineage>
</organism>
<evidence type="ECO:0000313" key="2">
    <source>
        <dbReference type="EMBL" id="UZV39463.1"/>
    </source>
</evidence>
<protein>
    <recommendedName>
        <fullName evidence="4">Virion protein</fullName>
    </recommendedName>
</protein>
<reference evidence="2" key="1">
    <citation type="submission" date="2022-09" db="EMBL/GenBank/DDBJ databases">
        <title>Monitoring phage-induced lysis of Gram negatives in real time using a fluorescent DNA dye.</title>
        <authorList>
            <person name="Egido J.E."/>
            <person name="Toner-Bartelds C."/>
            <person name="Costa A.R."/>
            <person name="Brouns S.J.J."/>
            <person name="Rooijakkers S.H.M."/>
            <person name="Bardoel B.W."/>
            <person name="Haas P.-J."/>
        </authorList>
    </citation>
    <scope>NUCLEOTIDE SEQUENCE</scope>
</reference>
<dbReference type="Proteomes" id="UP001163774">
    <property type="component" value="Segment"/>
</dbReference>
<evidence type="ECO:0000313" key="3">
    <source>
        <dbReference type="Proteomes" id="UP001163774"/>
    </source>
</evidence>
<evidence type="ECO:0000256" key="1">
    <source>
        <dbReference type="SAM" id="MobiDB-lite"/>
    </source>
</evidence>
<feature type="compositionally biased region" description="Low complexity" evidence="1">
    <location>
        <begin position="59"/>
        <end position="72"/>
    </location>
</feature>